<dbReference type="InterPro" id="IPR036259">
    <property type="entry name" value="MFS_trans_sf"/>
</dbReference>
<dbReference type="Proteomes" id="UP000286482">
    <property type="component" value="Unassembled WGS sequence"/>
</dbReference>
<evidence type="ECO:0000256" key="1">
    <source>
        <dbReference type="ARBA" id="ARBA00004651"/>
    </source>
</evidence>
<dbReference type="RefSeq" id="WP_120356127.1">
    <property type="nucleotide sequence ID" value="NZ_RAQO01000009.1"/>
</dbReference>
<evidence type="ECO:0000256" key="4">
    <source>
        <dbReference type="ARBA" id="ARBA00022692"/>
    </source>
</evidence>
<keyword evidence="10" id="KW-1185">Reference proteome</keyword>
<dbReference type="GO" id="GO:0022857">
    <property type="term" value="F:transmembrane transporter activity"/>
    <property type="evidence" value="ECO:0007669"/>
    <property type="project" value="InterPro"/>
</dbReference>
<dbReference type="SUPFAM" id="SSF103473">
    <property type="entry name" value="MFS general substrate transporter"/>
    <property type="match status" value="1"/>
</dbReference>
<dbReference type="PANTHER" id="PTHR23517:SF2">
    <property type="entry name" value="MULTIDRUG RESISTANCE PROTEIN MDTH"/>
    <property type="match status" value="1"/>
</dbReference>
<feature type="transmembrane region" description="Helical" evidence="7">
    <location>
        <begin position="147"/>
        <end position="168"/>
    </location>
</feature>
<evidence type="ECO:0000256" key="7">
    <source>
        <dbReference type="SAM" id="Phobius"/>
    </source>
</evidence>
<keyword evidence="5 7" id="KW-1133">Transmembrane helix</keyword>
<feature type="transmembrane region" description="Helical" evidence="7">
    <location>
        <begin position="255"/>
        <end position="278"/>
    </location>
</feature>
<dbReference type="InterPro" id="IPR005829">
    <property type="entry name" value="Sugar_transporter_CS"/>
</dbReference>
<evidence type="ECO:0000313" key="10">
    <source>
        <dbReference type="Proteomes" id="UP000286482"/>
    </source>
</evidence>
<dbReference type="Gene3D" id="1.20.1250.20">
    <property type="entry name" value="MFS general substrate transporter like domains"/>
    <property type="match status" value="1"/>
</dbReference>
<keyword evidence="4 7" id="KW-0812">Transmembrane</keyword>
<evidence type="ECO:0000313" key="9">
    <source>
        <dbReference type="EMBL" id="RKF14316.1"/>
    </source>
</evidence>
<organism evidence="9 10">
    <name type="scientific">Alginatibacterium sediminis</name>
    <dbReference type="NCBI Taxonomy" id="2164068"/>
    <lineage>
        <taxon>Bacteria</taxon>
        <taxon>Pseudomonadati</taxon>
        <taxon>Pseudomonadota</taxon>
        <taxon>Gammaproteobacteria</taxon>
        <taxon>Alteromonadales</taxon>
        <taxon>Alteromonadaceae</taxon>
        <taxon>Alginatibacterium</taxon>
    </lineage>
</organism>
<feature type="transmembrane region" description="Helical" evidence="7">
    <location>
        <begin position="377"/>
        <end position="394"/>
    </location>
</feature>
<dbReference type="Pfam" id="PF07690">
    <property type="entry name" value="MFS_1"/>
    <property type="match status" value="1"/>
</dbReference>
<dbReference type="InterPro" id="IPR050171">
    <property type="entry name" value="MFS_Transporters"/>
</dbReference>
<name>A0A420E727_9ALTE</name>
<comment type="caution">
    <text evidence="9">The sequence shown here is derived from an EMBL/GenBank/DDBJ whole genome shotgun (WGS) entry which is preliminary data.</text>
</comment>
<protein>
    <submittedName>
        <fullName evidence="9">MFS transporter</fullName>
    </submittedName>
</protein>
<evidence type="ECO:0000256" key="2">
    <source>
        <dbReference type="ARBA" id="ARBA00022448"/>
    </source>
</evidence>
<feature type="transmembrane region" description="Helical" evidence="7">
    <location>
        <begin position="85"/>
        <end position="103"/>
    </location>
</feature>
<dbReference type="CDD" id="cd17329">
    <property type="entry name" value="MFS_MdtH_MDR_like"/>
    <property type="match status" value="1"/>
</dbReference>
<dbReference type="PROSITE" id="PS00216">
    <property type="entry name" value="SUGAR_TRANSPORT_1"/>
    <property type="match status" value="1"/>
</dbReference>
<reference evidence="9 10" key="1">
    <citation type="submission" date="2018-09" db="EMBL/GenBank/DDBJ databases">
        <authorList>
            <person name="Wang Z."/>
        </authorList>
    </citation>
    <scope>NUCLEOTIDE SEQUENCE [LARGE SCALE GENOMIC DNA]</scope>
    <source>
        <strain evidence="9 10">ALS 81</strain>
    </source>
</reference>
<dbReference type="InterPro" id="IPR020846">
    <property type="entry name" value="MFS_dom"/>
</dbReference>
<keyword evidence="2" id="KW-0813">Transport</keyword>
<dbReference type="OrthoDB" id="9803985at2"/>
<keyword evidence="6 7" id="KW-0472">Membrane</keyword>
<feature type="transmembrane region" description="Helical" evidence="7">
    <location>
        <begin position="55"/>
        <end position="73"/>
    </location>
</feature>
<dbReference type="PANTHER" id="PTHR23517">
    <property type="entry name" value="RESISTANCE PROTEIN MDTM, PUTATIVE-RELATED-RELATED"/>
    <property type="match status" value="1"/>
</dbReference>
<feature type="transmembrane region" description="Helical" evidence="7">
    <location>
        <begin position="221"/>
        <end position="239"/>
    </location>
</feature>
<evidence type="ECO:0000259" key="8">
    <source>
        <dbReference type="PROSITE" id="PS50850"/>
    </source>
</evidence>
<feature type="transmembrane region" description="Helical" evidence="7">
    <location>
        <begin position="174"/>
        <end position="193"/>
    </location>
</feature>
<dbReference type="EMBL" id="RAQO01000009">
    <property type="protein sequence ID" value="RKF14316.1"/>
    <property type="molecule type" value="Genomic_DNA"/>
</dbReference>
<keyword evidence="3" id="KW-1003">Cell membrane</keyword>
<accession>A0A420E727</accession>
<dbReference type="GO" id="GO:0005886">
    <property type="term" value="C:plasma membrane"/>
    <property type="evidence" value="ECO:0007669"/>
    <property type="project" value="UniProtKB-SubCell"/>
</dbReference>
<proteinExistence type="predicted"/>
<feature type="transmembrane region" description="Helical" evidence="7">
    <location>
        <begin position="312"/>
        <end position="337"/>
    </location>
</feature>
<feature type="transmembrane region" description="Helical" evidence="7">
    <location>
        <begin position="349"/>
        <end position="371"/>
    </location>
</feature>
<sequence>MSETSLFQRQRLSRFNITIWTVLSGTLLARTSYFMAWPFLVVFLYQDYGVSATDVGFMLGGSALIASVTGLYSGYLSDIFGRKRIMVMGSLIAALAYAGIGFATQLWQFYLLVMMAGLMRPMIEAPAKATIGDQLKDSLDRELALNIRYFLINLGGALGPLIGITLALKQPQTLFIITGLTYVVYGIWLMIGLDSGKPRDEHASVTPSFFRTLAIIAKDRIFVWLMVANFLMMFVYAQIESSIPQVIVRSGVENAAALIAGLVLVNTLTIVIFQFPLLKLTEKLPLFTRTKIGMGLMGVAQLGFFVNPGDSALSWIIASFVLSLGEVIAFPTLNVQVDKLAPDHLRGSYFGASALYAMGFSLAPIVGGLVIDHYDADWLFVLCAGLCGLMYVIYTKVQKLYTDLPQS</sequence>
<evidence type="ECO:0000256" key="3">
    <source>
        <dbReference type="ARBA" id="ARBA00022475"/>
    </source>
</evidence>
<evidence type="ECO:0000256" key="6">
    <source>
        <dbReference type="ARBA" id="ARBA00023136"/>
    </source>
</evidence>
<gene>
    <name evidence="9" type="ORF">DBZ36_16785</name>
</gene>
<dbReference type="AlphaFoldDB" id="A0A420E727"/>
<feature type="domain" description="Major facilitator superfamily (MFS) profile" evidence="8">
    <location>
        <begin position="18"/>
        <end position="402"/>
    </location>
</feature>
<feature type="transmembrane region" description="Helical" evidence="7">
    <location>
        <begin position="12"/>
        <end position="35"/>
    </location>
</feature>
<dbReference type="InterPro" id="IPR011701">
    <property type="entry name" value="MFS"/>
</dbReference>
<evidence type="ECO:0000256" key="5">
    <source>
        <dbReference type="ARBA" id="ARBA00022989"/>
    </source>
</evidence>
<comment type="subcellular location">
    <subcellularLocation>
        <location evidence="1">Cell membrane</location>
        <topology evidence="1">Multi-pass membrane protein</topology>
    </subcellularLocation>
</comment>
<dbReference type="PROSITE" id="PS50850">
    <property type="entry name" value="MFS"/>
    <property type="match status" value="1"/>
</dbReference>